<protein>
    <recommendedName>
        <fullName evidence="1">CRAL-TRIO domain-containing protein</fullName>
    </recommendedName>
</protein>
<organism evidence="2 3">
    <name type="scientific">Dibothriocephalus latus</name>
    <name type="common">Fish tapeworm</name>
    <name type="synonym">Diphyllobothrium latum</name>
    <dbReference type="NCBI Taxonomy" id="60516"/>
    <lineage>
        <taxon>Eukaryota</taxon>
        <taxon>Metazoa</taxon>
        <taxon>Spiralia</taxon>
        <taxon>Lophotrochozoa</taxon>
        <taxon>Platyhelminthes</taxon>
        <taxon>Cestoda</taxon>
        <taxon>Eucestoda</taxon>
        <taxon>Diphyllobothriidea</taxon>
        <taxon>Diphyllobothriidae</taxon>
        <taxon>Dibothriocephalus</taxon>
    </lineage>
</organism>
<name>A0A3P7LLT7_DIBLA</name>
<dbReference type="SUPFAM" id="SSF52087">
    <property type="entry name" value="CRAL/TRIO domain"/>
    <property type="match status" value="1"/>
</dbReference>
<dbReference type="Gene3D" id="3.40.525.10">
    <property type="entry name" value="CRAL-TRIO lipid binding domain"/>
    <property type="match status" value="1"/>
</dbReference>
<feature type="non-terminal residue" evidence="2">
    <location>
        <position position="1"/>
    </location>
</feature>
<dbReference type="EMBL" id="UYRU01052428">
    <property type="protein sequence ID" value="VDN11863.1"/>
    <property type="molecule type" value="Genomic_DNA"/>
</dbReference>
<dbReference type="AlphaFoldDB" id="A0A3P7LLT7"/>
<dbReference type="PANTHER" id="PTHR45824:SF29">
    <property type="entry name" value="GH16843P"/>
    <property type="match status" value="1"/>
</dbReference>
<sequence>RQIGHDKLGRPVIYACFAQASTNKNTGEDTVAHCVQMLENTKKTVKKSASAWVFVFDCTVPPLYMHVENGHFLPQTGMTLPCCNPKLGRQVMNVFGDYYPERLGQAIILNHSKLFYGIWKTIRKFLDPVTASKMVFLKKDQMSEGLRERFDEELAQWLESEINLNREITEEQKRFWEKPTHSSHDPRGCPAYVQEYIDTYSHTSEYQPHPNIVDLETGKLQRGVELPKVHHHHEKFDPIDYGIEDDMSVNSDISNF</sequence>
<dbReference type="Proteomes" id="UP000281553">
    <property type="component" value="Unassembled WGS sequence"/>
</dbReference>
<dbReference type="GO" id="GO:0008526">
    <property type="term" value="F:phosphatidylinositol transfer activity"/>
    <property type="evidence" value="ECO:0007669"/>
    <property type="project" value="TreeGrafter"/>
</dbReference>
<dbReference type="InterPro" id="IPR001251">
    <property type="entry name" value="CRAL-TRIO_dom"/>
</dbReference>
<dbReference type="OrthoDB" id="75724at2759"/>
<feature type="domain" description="CRAL-TRIO" evidence="1">
    <location>
        <begin position="1"/>
        <end position="170"/>
    </location>
</feature>
<dbReference type="PROSITE" id="PS50191">
    <property type="entry name" value="CRAL_TRIO"/>
    <property type="match status" value="1"/>
</dbReference>
<dbReference type="Pfam" id="PF00650">
    <property type="entry name" value="CRAL_TRIO"/>
    <property type="match status" value="2"/>
</dbReference>
<dbReference type="CDD" id="cd00170">
    <property type="entry name" value="SEC14"/>
    <property type="match status" value="1"/>
</dbReference>
<keyword evidence="3" id="KW-1185">Reference proteome</keyword>
<gene>
    <name evidence="2" type="ORF">DILT_LOCUS7694</name>
</gene>
<dbReference type="PANTHER" id="PTHR45824">
    <property type="entry name" value="GH16843P"/>
    <property type="match status" value="1"/>
</dbReference>
<evidence type="ECO:0000259" key="1">
    <source>
        <dbReference type="PROSITE" id="PS50191"/>
    </source>
</evidence>
<accession>A0A3P7LLT7</accession>
<evidence type="ECO:0000313" key="2">
    <source>
        <dbReference type="EMBL" id="VDN11863.1"/>
    </source>
</evidence>
<dbReference type="InterPro" id="IPR036865">
    <property type="entry name" value="CRAL-TRIO_dom_sf"/>
</dbReference>
<reference evidence="2 3" key="1">
    <citation type="submission" date="2018-11" db="EMBL/GenBank/DDBJ databases">
        <authorList>
            <consortium name="Pathogen Informatics"/>
        </authorList>
    </citation>
    <scope>NUCLEOTIDE SEQUENCE [LARGE SCALE GENOMIC DNA]</scope>
</reference>
<dbReference type="SMART" id="SM00516">
    <property type="entry name" value="SEC14"/>
    <property type="match status" value="1"/>
</dbReference>
<dbReference type="InterPro" id="IPR052578">
    <property type="entry name" value="PI_Transfer_CRAL-TRIO"/>
</dbReference>
<proteinExistence type="predicted"/>
<evidence type="ECO:0000313" key="3">
    <source>
        <dbReference type="Proteomes" id="UP000281553"/>
    </source>
</evidence>